<evidence type="ECO:0000313" key="2">
    <source>
        <dbReference type="Proteomes" id="UP000027238"/>
    </source>
</evidence>
<keyword evidence="2" id="KW-1185">Reference proteome</keyword>
<accession>A0A066XQ50</accession>
<protein>
    <submittedName>
        <fullName evidence="1">Uncharacterized protein</fullName>
    </submittedName>
</protein>
<organism evidence="1 2">
    <name type="scientific">Colletotrichum sublineola</name>
    <name type="common">Sorghum anthracnose fungus</name>
    <dbReference type="NCBI Taxonomy" id="1173701"/>
    <lineage>
        <taxon>Eukaryota</taxon>
        <taxon>Fungi</taxon>
        <taxon>Dikarya</taxon>
        <taxon>Ascomycota</taxon>
        <taxon>Pezizomycotina</taxon>
        <taxon>Sordariomycetes</taxon>
        <taxon>Hypocreomycetidae</taxon>
        <taxon>Glomerellales</taxon>
        <taxon>Glomerellaceae</taxon>
        <taxon>Colletotrichum</taxon>
        <taxon>Colletotrichum graminicola species complex</taxon>
    </lineage>
</organism>
<gene>
    <name evidence="1" type="ORF">CSUB01_12456</name>
</gene>
<comment type="caution">
    <text evidence="1">The sequence shown here is derived from an EMBL/GenBank/DDBJ whole genome shotgun (WGS) entry which is preliminary data.</text>
</comment>
<dbReference type="Proteomes" id="UP000027238">
    <property type="component" value="Unassembled WGS sequence"/>
</dbReference>
<dbReference type="AlphaFoldDB" id="A0A066XQ50"/>
<dbReference type="HOGENOM" id="CLU_1677782_0_0_1"/>
<evidence type="ECO:0000313" key="1">
    <source>
        <dbReference type="EMBL" id="KDN68110.1"/>
    </source>
</evidence>
<sequence>MFRVLKATRVETLPAELLAPRVWTLQPGPRDSGVGTEATIQAASDATLFLPRETGNLLFRSRLAPGKSVMHIRKLDDEGEADEVDETNKPWLIAKAEAHEFEKRGCAPPQTRSDGELPRPCRQNVRPAHNLTRAIRDYVTGAVPVSVEIAKIATARR</sequence>
<dbReference type="EMBL" id="JMSE01000727">
    <property type="protein sequence ID" value="KDN68110.1"/>
    <property type="molecule type" value="Genomic_DNA"/>
</dbReference>
<proteinExistence type="predicted"/>
<name>A0A066XQ50_COLSU</name>
<reference evidence="2" key="1">
    <citation type="journal article" date="2014" name="Genome Announc.">
        <title>Draft genome sequence of Colletotrichum sublineola, a destructive pathogen of cultivated sorghum.</title>
        <authorList>
            <person name="Baroncelli R."/>
            <person name="Sanz-Martin J.M."/>
            <person name="Rech G.E."/>
            <person name="Sukno S.A."/>
            <person name="Thon M.R."/>
        </authorList>
    </citation>
    <scope>NUCLEOTIDE SEQUENCE [LARGE SCALE GENOMIC DNA]</scope>
    <source>
        <strain evidence="2">TX430BB</strain>
    </source>
</reference>